<dbReference type="GO" id="GO:0004222">
    <property type="term" value="F:metalloendopeptidase activity"/>
    <property type="evidence" value="ECO:0007669"/>
    <property type="project" value="UniProtKB-UniRule"/>
</dbReference>
<keyword evidence="12" id="KW-1185">Reference proteome</keyword>
<gene>
    <name evidence="11 13 14" type="ORF">SRAE_2000290720</name>
</gene>
<dbReference type="PROSITE" id="PS51864">
    <property type="entry name" value="ASTACIN"/>
    <property type="match status" value="1"/>
</dbReference>
<dbReference type="GeneID" id="36380619"/>
<dbReference type="OrthoDB" id="291007at2759"/>
<dbReference type="InterPro" id="IPR001506">
    <property type="entry name" value="Peptidase_M12A"/>
</dbReference>
<keyword evidence="3 9" id="KW-0479">Metal-binding</keyword>
<protein>
    <recommendedName>
        <fullName evidence="9">Metalloendopeptidase</fullName>
        <ecNumber evidence="9">3.4.24.-</ecNumber>
    </recommendedName>
</protein>
<keyword evidence="7" id="KW-1015">Disulfide bond</keyword>
<reference evidence="13" key="2">
    <citation type="submission" date="2020-12" db="UniProtKB">
        <authorList>
            <consortium name="WormBaseParasite"/>
        </authorList>
    </citation>
    <scope>IDENTIFICATION</scope>
</reference>
<dbReference type="InterPro" id="IPR035914">
    <property type="entry name" value="Sperma_CUB_dom_sf"/>
</dbReference>
<evidence type="ECO:0000256" key="6">
    <source>
        <dbReference type="ARBA" id="ARBA00023049"/>
    </source>
</evidence>
<dbReference type="Pfam" id="PF00431">
    <property type="entry name" value="CUB"/>
    <property type="match status" value="1"/>
</dbReference>
<dbReference type="EMBL" id="LN609529">
    <property type="protein sequence ID" value="CEG06138.1"/>
    <property type="molecule type" value="Genomic_DNA"/>
</dbReference>
<evidence type="ECO:0000313" key="12">
    <source>
        <dbReference type="Proteomes" id="UP000035682"/>
    </source>
</evidence>
<dbReference type="PANTHER" id="PTHR10127:SF780">
    <property type="entry name" value="METALLOENDOPEPTIDASE"/>
    <property type="match status" value="1"/>
</dbReference>
<keyword evidence="5 9" id="KW-0862">Zinc</keyword>
<evidence type="ECO:0000313" key="13">
    <source>
        <dbReference type="WBParaSite" id="SRAE_2000290720.1"/>
    </source>
</evidence>
<dbReference type="Gene3D" id="3.40.390.10">
    <property type="entry name" value="Collagenase (Catalytic Domain)"/>
    <property type="match status" value="1"/>
</dbReference>
<evidence type="ECO:0000256" key="2">
    <source>
        <dbReference type="ARBA" id="ARBA00022670"/>
    </source>
</evidence>
<dbReference type="SUPFAM" id="SSF49854">
    <property type="entry name" value="Spermadhesin, CUB domain"/>
    <property type="match status" value="1"/>
</dbReference>
<name>A0A090MFW9_STRRB</name>
<dbReference type="InterPro" id="IPR000859">
    <property type="entry name" value="CUB_dom"/>
</dbReference>
<dbReference type="GO" id="GO:0006508">
    <property type="term" value="P:proteolysis"/>
    <property type="evidence" value="ECO:0007669"/>
    <property type="project" value="UniProtKB-KW"/>
</dbReference>
<keyword evidence="6 9" id="KW-0482">Metalloprotease</keyword>
<keyword evidence="1" id="KW-0245">EGF-like domain</keyword>
<dbReference type="InterPro" id="IPR006026">
    <property type="entry name" value="Peptidase_Metallo"/>
</dbReference>
<dbReference type="Pfam" id="PF01400">
    <property type="entry name" value="Astacin"/>
    <property type="match status" value="1"/>
</dbReference>
<evidence type="ECO:0000313" key="14">
    <source>
        <dbReference type="WormBase" id="SRAE_2000290720"/>
    </source>
</evidence>
<feature type="domain" description="Peptidase M12A" evidence="10">
    <location>
        <begin position="1"/>
        <end position="228"/>
    </location>
</feature>
<sequence length="310" mass="37014">MDDLSINNRKKRNIKIKLGKFRWDSFIDYYVSFPLGHSKIKKVINVLETTTCLRFREAKSLYGCVSGILFVSSTRCHSHLGRETDRNWQRIEIARECYNEGEILQLILRTLGVIYEHNRVDRNYFVQVVEENILPFAKKHFELFRKSVFNDKFLPYEYGSIMHFGMYNYSRNGDPNHCDRCKCPNSFEGFQCERYKTFRGCGTIVWTVRKQPTFFKFYGKKNCIYHLKTNRLKKIKIVILKVKTQSSYSLTCSGYNTLEVKYWKDKTVVGARFCQQRFPKYIISHNNYVILQYNSCYESSYVHLYFKEAF</sequence>
<comment type="caution">
    <text evidence="8">Lacks conserved residue(s) required for the propagation of feature annotation.</text>
</comment>
<accession>A0A090MFW9</accession>
<dbReference type="WBParaSite" id="SRAE_2000290720.1">
    <property type="protein sequence ID" value="SRAE_2000290720.1"/>
    <property type="gene ID" value="WBGene00263126"/>
</dbReference>
<evidence type="ECO:0000256" key="7">
    <source>
        <dbReference type="ARBA" id="ARBA00023157"/>
    </source>
</evidence>
<dbReference type="WormBase" id="SRAE_2000290720">
    <property type="protein sequence ID" value="SRP05753"/>
    <property type="gene ID" value="WBGene00263126"/>
</dbReference>
<dbReference type="EC" id="3.4.24.-" evidence="9"/>
<evidence type="ECO:0000256" key="4">
    <source>
        <dbReference type="ARBA" id="ARBA00022801"/>
    </source>
</evidence>
<dbReference type="SUPFAM" id="SSF55486">
    <property type="entry name" value="Metalloproteases ('zincins'), catalytic domain"/>
    <property type="match status" value="1"/>
</dbReference>
<dbReference type="Gene3D" id="2.60.120.290">
    <property type="entry name" value="Spermadhesin, CUB domain"/>
    <property type="match status" value="1"/>
</dbReference>
<evidence type="ECO:0000259" key="10">
    <source>
        <dbReference type="PROSITE" id="PS51864"/>
    </source>
</evidence>
<dbReference type="PRINTS" id="PR00480">
    <property type="entry name" value="ASTACIN"/>
</dbReference>
<evidence type="ECO:0000256" key="3">
    <source>
        <dbReference type="ARBA" id="ARBA00022723"/>
    </source>
</evidence>
<dbReference type="InterPro" id="IPR024079">
    <property type="entry name" value="MetalloPept_cat_dom_sf"/>
</dbReference>
<keyword evidence="4 9" id="KW-0378">Hydrolase</keyword>
<dbReference type="STRING" id="34506.A0A090MFW9"/>
<dbReference type="GO" id="GO:0008270">
    <property type="term" value="F:zinc ion binding"/>
    <property type="evidence" value="ECO:0007669"/>
    <property type="project" value="InterPro"/>
</dbReference>
<organism evidence="11">
    <name type="scientific">Strongyloides ratti</name>
    <name type="common">Parasitic roundworm</name>
    <dbReference type="NCBI Taxonomy" id="34506"/>
    <lineage>
        <taxon>Eukaryota</taxon>
        <taxon>Metazoa</taxon>
        <taxon>Ecdysozoa</taxon>
        <taxon>Nematoda</taxon>
        <taxon>Chromadorea</taxon>
        <taxon>Rhabditida</taxon>
        <taxon>Tylenchina</taxon>
        <taxon>Panagrolaimomorpha</taxon>
        <taxon>Strongyloidoidea</taxon>
        <taxon>Strongyloididae</taxon>
        <taxon>Strongyloides</taxon>
    </lineage>
</organism>
<evidence type="ECO:0000256" key="8">
    <source>
        <dbReference type="PROSITE-ProRule" id="PRU01211"/>
    </source>
</evidence>
<evidence type="ECO:0000256" key="5">
    <source>
        <dbReference type="ARBA" id="ARBA00022833"/>
    </source>
</evidence>
<dbReference type="PANTHER" id="PTHR10127">
    <property type="entry name" value="DISCOIDIN, CUB, EGF, LAMININ , AND ZINC METALLOPROTEASE DOMAIN CONTAINING"/>
    <property type="match status" value="1"/>
</dbReference>
<dbReference type="AlphaFoldDB" id="A0A090MFW9"/>
<keyword evidence="2 9" id="KW-0645">Protease</keyword>
<reference evidence="11 12" key="1">
    <citation type="submission" date="2014-09" db="EMBL/GenBank/DDBJ databases">
        <authorList>
            <person name="Martin A.A."/>
        </authorList>
    </citation>
    <scope>NUCLEOTIDE SEQUENCE</scope>
    <source>
        <strain evidence="12">ED321</strain>
        <strain evidence="11">ED321 Heterogonic</strain>
    </source>
</reference>
<dbReference type="RefSeq" id="XP_024510881.1">
    <property type="nucleotide sequence ID" value="XM_024654038.1"/>
</dbReference>
<dbReference type="CTD" id="36380619"/>
<dbReference type="SMART" id="SM00235">
    <property type="entry name" value="ZnMc"/>
    <property type="match status" value="1"/>
</dbReference>
<evidence type="ECO:0000256" key="1">
    <source>
        <dbReference type="ARBA" id="ARBA00022536"/>
    </source>
</evidence>
<comment type="cofactor">
    <cofactor evidence="9">
        <name>Zn(2+)</name>
        <dbReference type="ChEBI" id="CHEBI:29105"/>
    </cofactor>
    <text evidence="9">Binds 1 zinc ion per subunit.</text>
</comment>
<evidence type="ECO:0000313" key="11">
    <source>
        <dbReference type="EMBL" id="CEG06138.1"/>
    </source>
</evidence>
<dbReference type="Proteomes" id="UP000035682">
    <property type="component" value="Unplaced"/>
</dbReference>
<proteinExistence type="predicted"/>
<evidence type="ECO:0000256" key="9">
    <source>
        <dbReference type="RuleBase" id="RU361183"/>
    </source>
</evidence>